<dbReference type="EMBL" id="OU963863">
    <property type="protein sequence ID" value="CAH0384726.1"/>
    <property type="molecule type" value="Genomic_DNA"/>
</dbReference>
<evidence type="ECO:0000256" key="6">
    <source>
        <dbReference type="ARBA" id="ARBA00022679"/>
    </source>
</evidence>
<dbReference type="EC" id="2.5.1.87" evidence="5"/>
<evidence type="ECO:0000313" key="14">
    <source>
        <dbReference type="EMBL" id="CAH0384726.1"/>
    </source>
</evidence>
<dbReference type="GO" id="GO:1904423">
    <property type="term" value="C:dehydrodolichyl diphosphate synthase complex"/>
    <property type="evidence" value="ECO:0007669"/>
    <property type="project" value="InterPro"/>
</dbReference>
<dbReference type="AlphaFoldDB" id="A0A9P0EYP9"/>
<accession>A0A9P0EYP9</accession>
<keyword evidence="15" id="KW-1185">Reference proteome</keyword>
<evidence type="ECO:0000256" key="3">
    <source>
        <dbReference type="ARBA" id="ARBA00004922"/>
    </source>
</evidence>
<keyword evidence="10" id="KW-1133">Transmembrane helix</keyword>
<organism evidence="14 15">
    <name type="scientific">Bemisia tabaci</name>
    <name type="common">Sweetpotato whitefly</name>
    <name type="synonym">Aleurodes tabaci</name>
    <dbReference type="NCBI Taxonomy" id="7038"/>
    <lineage>
        <taxon>Eukaryota</taxon>
        <taxon>Metazoa</taxon>
        <taxon>Ecdysozoa</taxon>
        <taxon>Arthropoda</taxon>
        <taxon>Hexapoda</taxon>
        <taxon>Insecta</taxon>
        <taxon>Pterygota</taxon>
        <taxon>Neoptera</taxon>
        <taxon>Paraneoptera</taxon>
        <taxon>Hemiptera</taxon>
        <taxon>Sternorrhyncha</taxon>
        <taxon>Aleyrodoidea</taxon>
        <taxon>Aleyrodidae</taxon>
        <taxon>Aleyrodinae</taxon>
        <taxon>Bemisia</taxon>
    </lineage>
</organism>
<keyword evidence="9" id="KW-0460">Magnesium</keyword>
<dbReference type="PANTHER" id="PTHR21528">
    <property type="entry name" value="DEHYDRODOLICHYL DIPHOSPHATE SYNTHASE COMPLEX SUBUNIT NUS1"/>
    <property type="match status" value="1"/>
</dbReference>
<dbReference type="KEGG" id="btab:109040891"/>
<keyword evidence="13" id="KW-0732">Signal</keyword>
<comment type="pathway">
    <text evidence="3">Protein modification; protein glycosylation.</text>
</comment>
<dbReference type="InterPro" id="IPR036424">
    <property type="entry name" value="UPP_synth-like_sf"/>
</dbReference>
<evidence type="ECO:0000256" key="2">
    <source>
        <dbReference type="ARBA" id="ARBA00004586"/>
    </source>
</evidence>
<evidence type="ECO:0000256" key="11">
    <source>
        <dbReference type="ARBA" id="ARBA00023136"/>
    </source>
</evidence>
<reference evidence="14" key="1">
    <citation type="submission" date="2021-12" db="EMBL/GenBank/DDBJ databases">
        <authorList>
            <person name="King R."/>
        </authorList>
    </citation>
    <scope>NUCLEOTIDE SEQUENCE</scope>
</reference>
<evidence type="ECO:0000256" key="5">
    <source>
        <dbReference type="ARBA" id="ARBA00012596"/>
    </source>
</evidence>
<keyword evidence="7" id="KW-0812">Transmembrane</keyword>
<feature type="signal peptide" evidence="13">
    <location>
        <begin position="1"/>
        <end position="18"/>
    </location>
</feature>
<evidence type="ECO:0000256" key="8">
    <source>
        <dbReference type="ARBA" id="ARBA00022824"/>
    </source>
</evidence>
<dbReference type="InterPro" id="IPR038887">
    <property type="entry name" value="Nus1/NgBR"/>
</dbReference>
<keyword evidence="11" id="KW-0472">Membrane</keyword>
<evidence type="ECO:0000256" key="4">
    <source>
        <dbReference type="ARBA" id="ARBA00005432"/>
    </source>
</evidence>
<dbReference type="PANTHER" id="PTHR21528:SF0">
    <property type="entry name" value="DEHYDRODOLICHYL DIPHOSPHATE SYNTHASE COMPLEX SUBUNIT NUS1"/>
    <property type="match status" value="1"/>
</dbReference>
<evidence type="ECO:0000256" key="10">
    <source>
        <dbReference type="ARBA" id="ARBA00022989"/>
    </source>
</evidence>
<dbReference type="OrthoDB" id="19639at2759"/>
<gene>
    <name evidence="14" type="ORF">BEMITA_LOCUS4022</name>
</gene>
<comment type="cofactor">
    <cofactor evidence="1">
        <name>Mg(2+)</name>
        <dbReference type="ChEBI" id="CHEBI:18420"/>
    </cofactor>
</comment>
<dbReference type="SUPFAM" id="SSF64005">
    <property type="entry name" value="Undecaprenyl diphosphate synthase"/>
    <property type="match status" value="1"/>
</dbReference>
<keyword evidence="8" id="KW-0256">Endoplasmic reticulum</keyword>
<dbReference type="GO" id="GO:0045547">
    <property type="term" value="F:ditrans,polycis-polyprenyl diphosphate synthase [(2E,6E)-farnesyl diphosphate specific] activity"/>
    <property type="evidence" value="ECO:0007669"/>
    <property type="project" value="UniProtKB-EC"/>
</dbReference>
<comment type="catalytic activity">
    <reaction evidence="12">
        <text>n isopentenyl diphosphate + (2E,6E)-farnesyl diphosphate = a di-trans,poly-cis-polyprenyl diphosphate + n diphosphate</text>
        <dbReference type="Rhea" id="RHEA:53008"/>
        <dbReference type="Rhea" id="RHEA-COMP:19494"/>
        <dbReference type="ChEBI" id="CHEBI:33019"/>
        <dbReference type="ChEBI" id="CHEBI:128769"/>
        <dbReference type="ChEBI" id="CHEBI:136960"/>
        <dbReference type="ChEBI" id="CHEBI:175763"/>
        <dbReference type="EC" id="2.5.1.87"/>
    </reaction>
</comment>
<keyword evidence="6" id="KW-0808">Transferase</keyword>
<comment type="subcellular location">
    <subcellularLocation>
        <location evidence="2">Endoplasmic reticulum membrane</location>
    </subcellularLocation>
</comment>
<proteinExistence type="inferred from homology"/>
<evidence type="ECO:0000256" key="12">
    <source>
        <dbReference type="ARBA" id="ARBA00047353"/>
    </source>
</evidence>
<dbReference type="GO" id="GO:0005789">
    <property type="term" value="C:endoplasmic reticulum membrane"/>
    <property type="evidence" value="ECO:0007669"/>
    <property type="project" value="UniProtKB-SubCell"/>
</dbReference>
<evidence type="ECO:0000256" key="1">
    <source>
        <dbReference type="ARBA" id="ARBA00001946"/>
    </source>
</evidence>
<sequence length="260" mass="29568">MTQIFLKLLLLLSHALYSVLLMVQSNWCAVFKKCRRICESVILFDKPILPESDSINLLEHPQVPLKIPNHLVIIIGNEPISYCDLVNFITWSLPHGIAFISFYDHKNGLIADLLFKAVVKCNKNILSLIKWGRAFEESLKISSKQMINGFKWSPKIKVSVLTKEDSKSFFVDTVVRLCSTTCDISLINESIIDECIKSSLLTSEPDLAIVCGNTSSSFGFQPWLTRVTEFLMLPTHHNIRIKDFNKILCQYGAVEQRFGK</sequence>
<feature type="chain" id="PRO_5040421673" description="ditrans,polycis-polyprenyl diphosphate synthase [(2E,6E)-farnesyldiphosphate specific]" evidence="13">
    <location>
        <begin position="19"/>
        <end position="260"/>
    </location>
</feature>
<protein>
    <recommendedName>
        <fullName evidence="5">ditrans,polycis-polyprenyl diphosphate synthase [(2E,6E)-farnesyldiphosphate specific]</fullName>
        <ecNumber evidence="5">2.5.1.87</ecNumber>
    </recommendedName>
</protein>
<evidence type="ECO:0000256" key="7">
    <source>
        <dbReference type="ARBA" id="ARBA00022692"/>
    </source>
</evidence>
<dbReference type="Gene3D" id="3.40.1180.10">
    <property type="entry name" value="Decaprenyl diphosphate synthase-like"/>
    <property type="match status" value="1"/>
</dbReference>
<dbReference type="Proteomes" id="UP001152759">
    <property type="component" value="Chromosome 2"/>
</dbReference>
<evidence type="ECO:0000256" key="9">
    <source>
        <dbReference type="ARBA" id="ARBA00022842"/>
    </source>
</evidence>
<evidence type="ECO:0000256" key="13">
    <source>
        <dbReference type="SAM" id="SignalP"/>
    </source>
</evidence>
<name>A0A9P0EYP9_BEMTA</name>
<comment type="similarity">
    <text evidence="4">Belongs to the UPP synthase family.</text>
</comment>
<evidence type="ECO:0000313" key="15">
    <source>
        <dbReference type="Proteomes" id="UP001152759"/>
    </source>
</evidence>